<dbReference type="AlphaFoldDB" id="A0A151GAS2"/>
<evidence type="ECO:0000313" key="2">
    <source>
        <dbReference type="EMBL" id="KYK54190.1"/>
    </source>
</evidence>
<evidence type="ECO:0000313" key="3">
    <source>
        <dbReference type="Proteomes" id="UP000076580"/>
    </source>
</evidence>
<keyword evidence="3" id="KW-1185">Reference proteome</keyword>
<proteinExistence type="predicted"/>
<dbReference type="InParanoid" id="A0A151GAS2"/>
<sequence length="66" mass="7230">MGQRRLGRQLGRALGICSPPKDSSGHATNDHGPPHRQPSAQLVEEQGDPTRPCIPVDLSRHGRRIM</sequence>
<dbReference type="RefSeq" id="XP_040653542.1">
    <property type="nucleotide sequence ID" value="XM_040803438.1"/>
</dbReference>
<feature type="region of interest" description="Disordered" evidence="1">
    <location>
        <begin position="1"/>
        <end position="66"/>
    </location>
</feature>
<evidence type="ECO:0000256" key="1">
    <source>
        <dbReference type="SAM" id="MobiDB-lite"/>
    </source>
</evidence>
<comment type="caution">
    <text evidence="2">The sequence shown here is derived from an EMBL/GenBank/DDBJ whole genome shotgun (WGS) entry which is preliminary data.</text>
</comment>
<dbReference type="Proteomes" id="UP000076580">
    <property type="component" value="Chromosome 03"/>
</dbReference>
<dbReference type="EMBL" id="LAYC01000003">
    <property type="protein sequence ID" value="KYK54190.1"/>
    <property type="molecule type" value="Genomic_DNA"/>
</dbReference>
<gene>
    <name evidence="2" type="ORF">DCS_06147</name>
</gene>
<name>A0A151GAS2_DRECN</name>
<dbReference type="GeneID" id="63718790"/>
<accession>A0A151GAS2</accession>
<organism evidence="2 3">
    <name type="scientific">Drechmeria coniospora</name>
    <name type="common">Nematophagous fungus</name>
    <name type="synonym">Meria coniospora</name>
    <dbReference type="NCBI Taxonomy" id="98403"/>
    <lineage>
        <taxon>Eukaryota</taxon>
        <taxon>Fungi</taxon>
        <taxon>Dikarya</taxon>
        <taxon>Ascomycota</taxon>
        <taxon>Pezizomycotina</taxon>
        <taxon>Sordariomycetes</taxon>
        <taxon>Hypocreomycetidae</taxon>
        <taxon>Hypocreales</taxon>
        <taxon>Ophiocordycipitaceae</taxon>
        <taxon>Drechmeria</taxon>
    </lineage>
</organism>
<reference evidence="2 3" key="1">
    <citation type="journal article" date="2016" name="Sci. Rep.">
        <title>Insights into Adaptations to a Near-Obligate Nematode Endoparasitic Lifestyle from the Finished Genome of Drechmeria coniospora.</title>
        <authorList>
            <person name="Zhang L."/>
            <person name="Zhou Z."/>
            <person name="Guo Q."/>
            <person name="Fokkens L."/>
            <person name="Miskei M."/>
            <person name="Pocsi I."/>
            <person name="Zhang W."/>
            <person name="Chen M."/>
            <person name="Wang L."/>
            <person name="Sun Y."/>
            <person name="Donzelli B.G."/>
            <person name="Gibson D.M."/>
            <person name="Nelson D.R."/>
            <person name="Luo J.G."/>
            <person name="Rep M."/>
            <person name="Liu H."/>
            <person name="Yang S."/>
            <person name="Wang J."/>
            <person name="Krasnoff S.B."/>
            <person name="Xu Y."/>
            <person name="Molnar I."/>
            <person name="Lin M."/>
        </authorList>
    </citation>
    <scope>NUCLEOTIDE SEQUENCE [LARGE SCALE GENOMIC DNA]</scope>
    <source>
        <strain evidence="2 3">ARSEF 6962</strain>
    </source>
</reference>
<protein>
    <submittedName>
        <fullName evidence="2">Uncharacterized protein</fullName>
    </submittedName>
</protein>
<feature type="compositionally biased region" description="Low complexity" evidence="1">
    <location>
        <begin position="1"/>
        <end position="15"/>
    </location>
</feature>